<dbReference type="AlphaFoldDB" id="A0A9X4L8V8"/>
<comment type="caution">
    <text evidence="1">The sequence shown here is derived from an EMBL/GenBank/DDBJ whole genome shotgun (WGS) entry which is preliminary data.</text>
</comment>
<reference evidence="1" key="1">
    <citation type="submission" date="2022-05" db="EMBL/GenBank/DDBJ databases">
        <title>Comparative genomics of Staphylococcus equorum isolates.</title>
        <authorList>
            <person name="Luelf R.H."/>
        </authorList>
    </citation>
    <scope>NUCLEOTIDE SEQUENCE</scope>
    <source>
        <strain evidence="1">TMW 2.2343</strain>
    </source>
</reference>
<proteinExistence type="predicted"/>
<accession>A0A9X4L8V8</accession>
<dbReference type="EMBL" id="JAMBPX010000003">
    <property type="protein sequence ID" value="MDG0858709.1"/>
    <property type="molecule type" value="Genomic_DNA"/>
</dbReference>
<dbReference type="Proteomes" id="UP001152302">
    <property type="component" value="Unassembled WGS sequence"/>
</dbReference>
<name>A0A9X4L8V8_9STAP</name>
<dbReference type="RefSeq" id="WP_057511896.1">
    <property type="nucleotide sequence ID" value="NZ_JAMBPV010000005.1"/>
</dbReference>
<sequence length="69" mass="8128">MEYIGFADAKEFVKVSGVSKDDLEEKVFPNKEFQEACMYRFGKGNKRYIKVRPAIDFIEQKIFIKETNL</sequence>
<evidence type="ECO:0000313" key="1">
    <source>
        <dbReference type="EMBL" id="MDG0858709.1"/>
    </source>
</evidence>
<organism evidence="1 2">
    <name type="scientific">Staphylococcus equorum</name>
    <dbReference type="NCBI Taxonomy" id="246432"/>
    <lineage>
        <taxon>Bacteria</taxon>
        <taxon>Bacillati</taxon>
        <taxon>Bacillota</taxon>
        <taxon>Bacilli</taxon>
        <taxon>Bacillales</taxon>
        <taxon>Staphylococcaceae</taxon>
        <taxon>Staphylococcus</taxon>
    </lineage>
</organism>
<evidence type="ECO:0000313" key="2">
    <source>
        <dbReference type="Proteomes" id="UP001152302"/>
    </source>
</evidence>
<protein>
    <submittedName>
        <fullName evidence="1">Uncharacterized protein</fullName>
    </submittedName>
</protein>
<gene>
    <name evidence="1" type="ORF">M4L21_05145</name>
</gene>